<keyword evidence="2" id="KW-0812">Transmembrane</keyword>
<name>A0A2C5X977_9PEZI</name>
<reference evidence="3 4" key="1">
    <citation type="journal article" date="2013" name="Fungal Biol.">
        <title>Analysis of microsatellite markers in the genome of the plant pathogen Ceratocystis fimbriata.</title>
        <authorList>
            <person name="Simpson M.C."/>
            <person name="Wilken P.M."/>
            <person name="Coetzee M.P."/>
            <person name="Wingfield M.J."/>
            <person name="Wingfield B.D."/>
        </authorList>
    </citation>
    <scope>NUCLEOTIDE SEQUENCE [LARGE SCALE GENOMIC DNA]</scope>
    <source>
        <strain evidence="3 4">CBS 114723</strain>
    </source>
</reference>
<dbReference type="AlphaFoldDB" id="A0A2C5X977"/>
<evidence type="ECO:0000313" key="4">
    <source>
        <dbReference type="Proteomes" id="UP000222788"/>
    </source>
</evidence>
<protein>
    <submittedName>
        <fullName evidence="3">Uncharacterized protein</fullName>
    </submittedName>
</protein>
<feature type="compositionally biased region" description="Basic residues" evidence="1">
    <location>
        <begin position="113"/>
        <end position="122"/>
    </location>
</feature>
<gene>
    <name evidence="3" type="ORF">CFIMG_002581RAa</name>
</gene>
<evidence type="ECO:0000256" key="2">
    <source>
        <dbReference type="SAM" id="Phobius"/>
    </source>
</evidence>
<accession>A0A2C5X977</accession>
<dbReference type="OrthoDB" id="4492972at2759"/>
<reference evidence="3 4" key="2">
    <citation type="journal article" date="2013" name="IMA Fungus">
        <title>IMA Genome-F 1: Ceratocystis fimbriata: Draft nuclear genome sequence for the plant pathogen, Ceratocystis fimbriata.</title>
        <authorList>
            <person name="Wilken P.M."/>
            <person name="Steenkamp E.T."/>
            <person name="Wingfield M.J."/>
            <person name="de Beer Z.W."/>
            <person name="Wingfield B.D."/>
        </authorList>
    </citation>
    <scope>NUCLEOTIDE SEQUENCE [LARGE SCALE GENOMIC DNA]</scope>
    <source>
        <strain evidence="3 4">CBS 114723</strain>
    </source>
</reference>
<keyword evidence="2" id="KW-0472">Membrane</keyword>
<organism evidence="3 4">
    <name type="scientific">Ceratocystis fimbriata CBS 114723</name>
    <dbReference type="NCBI Taxonomy" id="1035309"/>
    <lineage>
        <taxon>Eukaryota</taxon>
        <taxon>Fungi</taxon>
        <taxon>Dikarya</taxon>
        <taxon>Ascomycota</taxon>
        <taxon>Pezizomycotina</taxon>
        <taxon>Sordariomycetes</taxon>
        <taxon>Hypocreomycetidae</taxon>
        <taxon>Microascales</taxon>
        <taxon>Ceratocystidaceae</taxon>
        <taxon>Ceratocystis</taxon>
    </lineage>
</organism>
<evidence type="ECO:0000313" key="3">
    <source>
        <dbReference type="EMBL" id="PHH53884.1"/>
    </source>
</evidence>
<sequence>MVSLSPMRTALVVFLCIVTVPLAIFACITTAMAFAMLFFRVSLVYLDLVLQWMPIYFGLRRLRNLSWFFPFSLLGALHVLLSTSSPSPQPPQSSDAILSAFSTTPMLGLSPVHSRRGSRRGSRASSFSAPSITPSGMADDSGNFTLPDPGLLRTPERRRGGGGLNRTLSSASCYSYRDLRPLGLSGEPGPFPTAPYWDAGVVGDRSKSRPRSRGDSFKGFSEGRDRGTDPAGFNPTWTSPWSGKLSPGYQLSRDGYFDMRRATSHEALVPW</sequence>
<comment type="caution">
    <text evidence="3">The sequence shown here is derived from an EMBL/GenBank/DDBJ whole genome shotgun (WGS) entry which is preliminary data.</text>
</comment>
<dbReference type="Proteomes" id="UP000222788">
    <property type="component" value="Unassembled WGS sequence"/>
</dbReference>
<evidence type="ECO:0000256" key="1">
    <source>
        <dbReference type="SAM" id="MobiDB-lite"/>
    </source>
</evidence>
<keyword evidence="2" id="KW-1133">Transmembrane helix</keyword>
<proteinExistence type="predicted"/>
<keyword evidence="4" id="KW-1185">Reference proteome</keyword>
<feature type="region of interest" description="Disordered" evidence="1">
    <location>
        <begin position="202"/>
        <end position="239"/>
    </location>
</feature>
<feature type="transmembrane region" description="Helical" evidence="2">
    <location>
        <begin position="12"/>
        <end position="37"/>
    </location>
</feature>
<dbReference type="EMBL" id="APWK03000035">
    <property type="protein sequence ID" value="PHH53884.1"/>
    <property type="molecule type" value="Genomic_DNA"/>
</dbReference>
<feature type="compositionally biased region" description="Basic and acidic residues" evidence="1">
    <location>
        <begin position="204"/>
        <end position="228"/>
    </location>
</feature>
<feature type="region of interest" description="Disordered" evidence="1">
    <location>
        <begin position="108"/>
        <end position="165"/>
    </location>
</feature>